<dbReference type="AlphaFoldDB" id="A7F6A3"/>
<accession>A7F6A3</accession>
<dbReference type="KEGG" id="ssl:SS1G_13132"/>
<organism evidence="1 2">
    <name type="scientific">Sclerotinia sclerotiorum (strain ATCC 18683 / 1980 / Ss-1)</name>
    <name type="common">White mold</name>
    <name type="synonym">Whetzelinia sclerotiorum</name>
    <dbReference type="NCBI Taxonomy" id="665079"/>
    <lineage>
        <taxon>Eukaryota</taxon>
        <taxon>Fungi</taxon>
        <taxon>Dikarya</taxon>
        <taxon>Ascomycota</taxon>
        <taxon>Pezizomycotina</taxon>
        <taxon>Leotiomycetes</taxon>
        <taxon>Helotiales</taxon>
        <taxon>Sclerotiniaceae</taxon>
        <taxon>Sclerotinia</taxon>
    </lineage>
</organism>
<dbReference type="Proteomes" id="UP000001312">
    <property type="component" value="Unassembled WGS sequence"/>
</dbReference>
<dbReference type="RefSeq" id="XP_001586039.1">
    <property type="nucleotide sequence ID" value="XM_001585989.1"/>
</dbReference>
<evidence type="ECO:0000313" key="2">
    <source>
        <dbReference type="Proteomes" id="UP000001312"/>
    </source>
</evidence>
<sequence length="95" mass="11077">MRINALAKFAEGVPDIYFYIRAFSIIYAVLLIPEYPRKQAVLYESGAAGAELTRVCYITKAMIRLYVYPVSKMICLGKWYEYLVQGRVYDYHAYI</sequence>
<evidence type="ECO:0000313" key="1">
    <source>
        <dbReference type="EMBL" id="EDN98274.1"/>
    </source>
</evidence>
<protein>
    <submittedName>
        <fullName evidence="1">Uncharacterized protein</fullName>
    </submittedName>
</protein>
<dbReference type="InParanoid" id="A7F6A3"/>
<gene>
    <name evidence="1" type="ORF">SS1G_13132</name>
</gene>
<proteinExistence type="predicted"/>
<reference evidence="2" key="1">
    <citation type="journal article" date="2011" name="PLoS Genet.">
        <title>Genomic analysis of the necrotrophic fungal pathogens Sclerotinia sclerotiorum and Botrytis cinerea.</title>
        <authorList>
            <person name="Amselem J."/>
            <person name="Cuomo C.A."/>
            <person name="van Kan J.A."/>
            <person name="Viaud M."/>
            <person name="Benito E.P."/>
            <person name="Couloux A."/>
            <person name="Coutinho P.M."/>
            <person name="de Vries R.P."/>
            <person name="Dyer P.S."/>
            <person name="Fillinger S."/>
            <person name="Fournier E."/>
            <person name="Gout L."/>
            <person name="Hahn M."/>
            <person name="Kohn L."/>
            <person name="Lapalu N."/>
            <person name="Plummer K.M."/>
            <person name="Pradier J.M."/>
            <person name="Quevillon E."/>
            <person name="Sharon A."/>
            <person name="Simon A."/>
            <person name="ten Have A."/>
            <person name="Tudzynski B."/>
            <person name="Tudzynski P."/>
            <person name="Wincker P."/>
            <person name="Andrew M."/>
            <person name="Anthouard V."/>
            <person name="Beever R.E."/>
            <person name="Beffa R."/>
            <person name="Benoit I."/>
            <person name="Bouzid O."/>
            <person name="Brault B."/>
            <person name="Chen Z."/>
            <person name="Choquer M."/>
            <person name="Collemare J."/>
            <person name="Cotton P."/>
            <person name="Danchin E.G."/>
            <person name="Da Silva C."/>
            <person name="Gautier A."/>
            <person name="Giraud C."/>
            <person name="Giraud T."/>
            <person name="Gonzalez C."/>
            <person name="Grossetete S."/>
            <person name="Guldener U."/>
            <person name="Henrissat B."/>
            <person name="Howlett B.J."/>
            <person name="Kodira C."/>
            <person name="Kretschmer M."/>
            <person name="Lappartient A."/>
            <person name="Leroch M."/>
            <person name="Levis C."/>
            <person name="Mauceli E."/>
            <person name="Neuveglise C."/>
            <person name="Oeser B."/>
            <person name="Pearson M."/>
            <person name="Poulain J."/>
            <person name="Poussereau N."/>
            <person name="Quesneville H."/>
            <person name="Rascle C."/>
            <person name="Schumacher J."/>
            <person name="Segurens B."/>
            <person name="Sexton A."/>
            <person name="Silva E."/>
            <person name="Sirven C."/>
            <person name="Soanes D.M."/>
            <person name="Talbot N.J."/>
            <person name="Templeton M."/>
            <person name="Yandava C."/>
            <person name="Yarden O."/>
            <person name="Zeng Q."/>
            <person name="Rollins J.A."/>
            <person name="Lebrun M.H."/>
            <person name="Dickman M."/>
        </authorList>
    </citation>
    <scope>NUCLEOTIDE SEQUENCE [LARGE SCALE GENOMIC DNA]</scope>
    <source>
        <strain evidence="2">ATCC 18683 / 1980 / Ss-1</strain>
    </source>
</reference>
<dbReference type="HOGENOM" id="CLU_2374082_0_0_1"/>
<name>A7F6A3_SCLS1</name>
<dbReference type="GeneID" id="5482097"/>
<dbReference type="EMBL" id="CH476643">
    <property type="protein sequence ID" value="EDN98274.1"/>
    <property type="molecule type" value="Genomic_DNA"/>
</dbReference>
<keyword evidence="2" id="KW-1185">Reference proteome</keyword>